<name>D1P1A8_9GAMM</name>
<dbReference type="InterPro" id="IPR038139">
    <property type="entry name" value="NlpE_C_sf"/>
</dbReference>
<dbReference type="Gene3D" id="2.40.128.640">
    <property type="match status" value="1"/>
</dbReference>
<organism evidence="2 3">
    <name type="scientific">Providencia rustigianii DSM 4541</name>
    <dbReference type="NCBI Taxonomy" id="500637"/>
    <lineage>
        <taxon>Bacteria</taxon>
        <taxon>Pseudomonadati</taxon>
        <taxon>Pseudomonadota</taxon>
        <taxon>Gammaproteobacteria</taxon>
        <taxon>Enterobacterales</taxon>
        <taxon>Morganellaceae</taxon>
        <taxon>Providencia</taxon>
    </lineage>
</organism>
<protein>
    <recommendedName>
        <fullName evidence="1">NlpE C-terminal OB domain-containing protein</fullName>
    </recommendedName>
</protein>
<evidence type="ECO:0000313" key="2">
    <source>
        <dbReference type="EMBL" id="EFB72694.1"/>
    </source>
</evidence>
<proteinExistence type="predicted"/>
<dbReference type="Gene3D" id="2.40.50.540">
    <property type="match status" value="1"/>
</dbReference>
<dbReference type="STRING" id="500637.PROVRUST_05974"/>
<evidence type="ECO:0000259" key="1">
    <source>
        <dbReference type="Pfam" id="PF17185"/>
    </source>
</evidence>
<reference evidence="2" key="1">
    <citation type="submission" date="2009-12" db="EMBL/GenBank/DDBJ databases">
        <authorList>
            <person name="Weinstock G."/>
            <person name="Sodergren E."/>
            <person name="Clifton S."/>
            <person name="Fulton L."/>
            <person name="Fulton B."/>
            <person name="Courtney L."/>
            <person name="Fronick C."/>
            <person name="Harrison M."/>
            <person name="Strong C."/>
            <person name="Farmer C."/>
            <person name="Delahaunty K."/>
            <person name="Markovic C."/>
            <person name="Hall O."/>
            <person name="Minx P."/>
            <person name="Tomlinson C."/>
            <person name="Mitreva M."/>
            <person name="Nelson J."/>
            <person name="Hou S."/>
            <person name="Wollam A."/>
            <person name="Pepin K.H."/>
            <person name="Johnson M."/>
            <person name="Bhonagiri V."/>
            <person name="Nash W.E."/>
            <person name="Warren W."/>
            <person name="Chinwalla A."/>
            <person name="Mardis E.R."/>
            <person name="Wilson R.K."/>
        </authorList>
    </citation>
    <scope>NUCLEOTIDE SEQUENCE [LARGE SCALE GENOMIC DNA]</scope>
    <source>
        <strain evidence="2">DSM 4541</strain>
    </source>
</reference>
<dbReference type="AlphaFoldDB" id="D1P1A8"/>
<dbReference type="Pfam" id="PF04170">
    <property type="entry name" value="NlpE"/>
    <property type="match status" value="1"/>
</dbReference>
<dbReference type="InterPro" id="IPR007298">
    <property type="entry name" value="Cu-R_lipoprotein_NlpE"/>
</dbReference>
<sequence>MMYFGFEQSYMNDLKGITMKKVFLLAFIAAGSIALSGCQSGVSEVESASVDNVYSGLIPCADCSGIEATLLVNPDGSYVEQLLYLETKNGNQIFHETGNWSANGNMLTLTNAQAERSYFAKAADNNSVTLLDINGERIESAMNYTLGKVTPSKKIGEYRYMADAAIFTECETGRKYATSGIELERAYGETGVDGGTPVYVEVDGYYTIRPSIEDGQFDSALVPTGKIKFDPSASCKQS</sequence>
<dbReference type="eggNOG" id="COG3015">
    <property type="taxonomic scope" value="Bacteria"/>
</dbReference>
<keyword evidence="3" id="KW-1185">Reference proteome</keyword>
<evidence type="ECO:0000313" key="3">
    <source>
        <dbReference type="Proteomes" id="UP000005512"/>
    </source>
</evidence>
<dbReference type="InterPro" id="IPR033450">
    <property type="entry name" value="NlpE_C"/>
</dbReference>
<gene>
    <name evidence="2" type="ORF">PROVRUST_05974</name>
</gene>
<comment type="caution">
    <text evidence="2">The sequence shown here is derived from an EMBL/GenBank/DDBJ whole genome shotgun (WGS) entry which is preliminary data.</text>
</comment>
<dbReference type="EMBL" id="ABXV02000021">
    <property type="protein sequence ID" value="EFB72694.1"/>
    <property type="molecule type" value="Genomic_DNA"/>
</dbReference>
<dbReference type="HOGENOM" id="CLU_1219320_0_0_6"/>
<accession>D1P1A8</accession>
<feature type="domain" description="NlpE C-terminal OB" evidence="1">
    <location>
        <begin position="149"/>
        <end position="236"/>
    </location>
</feature>
<dbReference type="Proteomes" id="UP000005512">
    <property type="component" value="Unassembled WGS sequence"/>
</dbReference>
<dbReference type="Pfam" id="PF17185">
    <property type="entry name" value="NlpE_C"/>
    <property type="match status" value="1"/>
</dbReference>